<evidence type="ECO:0000256" key="1">
    <source>
        <dbReference type="ARBA" id="ARBA00006479"/>
    </source>
</evidence>
<reference evidence="2 3" key="1">
    <citation type="submission" date="2008-09" db="EMBL/GenBank/DDBJ databases">
        <authorList>
            <person name="Fulton L."/>
            <person name="Clifton S."/>
            <person name="Fulton B."/>
            <person name="Xu J."/>
            <person name="Minx P."/>
            <person name="Pepin K.H."/>
            <person name="Johnson M."/>
            <person name="Thiruvilangam P."/>
            <person name="Bhonagiri V."/>
            <person name="Nash W.E."/>
            <person name="Mardis E.R."/>
            <person name="Wilson R.K."/>
        </authorList>
    </citation>
    <scope>NUCLEOTIDE SEQUENCE [LARGE SCALE GENOMIC DNA]</scope>
    <source>
        <strain evidence="2 3">DSM 13275</strain>
    </source>
</reference>
<dbReference type="InterPro" id="IPR000600">
    <property type="entry name" value="ROK"/>
</dbReference>
<gene>
    <name evidence="2" type="ORF">CLOHIR_00199</name>
</gene>
<dbReference type="PROSITE" id="PS01125">
    <property type="entry name" value="ROK"/>
    <property type="match status" value="1"/>
</dbReference>
<proteinExistence type="inferred from homology"/>
<dbReference type="Gene3D" id="3.30.420.40">
    <property type="match status" value="2"/>
</dbReference>
<name>B6FWE4_PEPHT</name>
<dbReference type="EMBL" id="ABWP01000009">
    <property type="protein sequence ID" value="EEA86161.1"/>
    <property type="molecule type" value="Genomic_DNA"/>
</dbReference>
<reference evidence="2 3" key="2">
    <citation type="submission" date="2008-10" db="EMBL/GenBank/DDBJ databases">
        <title>Draft genome sequence of Clostridium hiranonis (DSM 13275).</title>
        <authorList>
            <person name="Sudarsanam P."/>
            <person name="Ley R."/>
            <person name="Guruge J."/>
            <person name="Turnbaugh P.J."/>
            <person name="Mahowald M."/>
            <person name="Liep D."/>
            <person name="Gordon J."/>
        </authorList>
    </citation>
    <scope>NUCLEOTIDE SEQUENCE [LARGE SCALE GENOMIC DNA]</scope>
    <source>
        <strain evidence="2 3">DSM 13275</strain>
    </source>
</reference>
<organism evidence="2 3">
    <name type="scientific">Peptacetobacter hiranonis (strain DSM 13275 / JCM 10541 / KCTC 15199 / TO-931)</name>
    <name type="common">Clostridium hiranonis</name>
    <dbReference type="NCBI Taxonomy" id="500633"/>
    <lineage>
        <taxon>Bacteria</taxon>
        <taxon>Bacillati</taxon>
        <taxon>Bacillota</taxon>
        <taxon>Clostridia</taxon>
        <taxon>Peptostreptococcales</taxon>
        <taxon>Peptostreptococcaceae</taxon>
        <taxon>Peptacetobacter</taxon>
    </lineage>
</organism>
<keyword evidence="3" id="KW-1185">Reference proteome</keyword>
<dbReference type="InterPro" id="IPR043129">
    <property type="entry name" value="ATPase_NBD"/>
</dbReference>
<comment type="caution">
    <text evidence="2">The sequence shown here is derived from an EMBL/GenBank/DDBJ whole genome shotgun (WGS) entry which is preliminary data.</text>
</comment>
<dbReference type="InterPro" id="IPR049874">
    <property type="entry name" value="ROK_cs"/>
</dbReference>
<dbReference type="Pfam" id="PF00480">
    <property type="entry name" value="ROK"/>
    <property type="match status" value="1"/>
</dbReference>
<dbReference type="PANTHER" id="PTHR18964:SF165">
    <property type="entry name" value="BETA-GLUCOSIDE KINASE"/>
    <property type="match status" value="1"/>
</dbReference>
<evidence type="ECO:0000313" key="3">
    <source>
        <dbReference type="Proteomes" id="UP000003178"/>
    </source>
</evidence>
<protein>
    <submittedName>
        <fullName evidence="2">ROK family protein</fullName>
    </submittedName>
</protein>
<evidence type="ECO:0000313" key="2">
    <source>
        <dbReference type="EMBL" id="EEA86161.1"/>
    </source>
</evidence>
<accession>B6FWE4</accession>
<sequence length="299" mass="32500">MSKYVCIDIGGTSIKYGLANELGEILDRQEMDTEALEKGGPGILEKSKNISRKYIEENDDIKGICVSTAGMVDPEEGKIVYAIESIIPGYTGLEFKKEIEKEFNIPCEVENDVNCAGLGEAWLGSGKGSKTSVCMTIGTGIGGAVIIDGKIHNGCCNSAGEIGHTIIEGNSFQDLASTSSLVKKVARLKNMDYKDLNGKIIFEEAKAGDEICVLSLKEMIRVLALGISNVAYLVNPDTVILGGGIMAQEEYIRPILDEELKKILVERVYENTRIEFAYMKNSAGMIGALRNFLNKHAEE</sequence>
<comment type="similarity">
    <text evidence="1">Belongs to the ROK (NagC/XylR) family.</text>
</comment>
<dbReference type="PANTHER" id="PTHR18964">
    <property type="entry name" value="ROK (REPRESSOR, ORF, KINASE) FAMILY"/>
    <property type="match status" value="1"/>
</dbReference>
<dbReference type="eggNOG" id="COG1940">
    <property type="taxonomic scope" value="Bacteria"/>
</dbReference>
<dbReference type="RefSeq" id="WP_006439118.1">
    <property type="nucleotide sequence ID" value="NZ_DS995355.1"/>
</dbReference>
<dbReference type="AlphaFoldDB" id="B6FWE4"/>
<dbReference type="STRING" id="500633.CLOHIR_00199"/>
<dbReference type="SUPFAM" id="SSF53067">
    <property type="entry name" value="Actin-like ATPase domain"/>
    <property type="match status" value="1"/>
</dbReference>
<dbReference type="HOGENOM" id="CLU_036604_0_2_9"/>
<dbReference type="OrthoDB" id="9795247at2"/>
<dbReference type="Proteomes" id="UP000003178">
    <property type="component" value="Unassembled WGS sequence"/>
</dbReference>
<dbReference type="CDD" id="cd24068">
    <property type="entry name" value="ASKHA_NBD_ROK_FnNanK-like"/>
    <property type="match status" value="1"/>
</dbReference>